<keyword evidence="1" id="KW-0677">Repeat</keyword>
<sequence length="636" mass="71198">MQASSSQGESFCNEDLRLRQSFSEPHACQDHGPTASFLSGASGFRMRDIQYIEASHVTVNTGRADTGNELINDGWKLLLKNASPNALYNSGAQHDSPGCDENTRIEVIDELMGFIEDRDNHPQRLLCMTGAAGSGKSALQQTIAERCENSGTLLAAHFLSAVDPTRNTVATIVPTIAFQVGSRNLSLKHLISAVVAQDPFIFRKSLQTQMDTLIVGPFRKFRDCADLDINTFPSAILIDGLDECKGEALQAELLTAIRLALLADDLPFRIFIASRPEMAIRTALEPGGHLHGVAIHLPLSDKYYAAKDMCRYLQRRFHGLSPRVGDPLWFTEKDINTLVKAASGQFIYVATAFKYISEPRGSPMDRLKIVLTWTPHGGQMARPFEALDRLYTNILLNAKEAYEAVDTHRGRDFLLLFRIYQLNSSQDLSFTVSPDILNSVLDLESNATQILISDLRSLVTLECGSRLREYHKSFYDFLDEDSRAKDLFVPIAHVYAHLAKCQMQNIMKYTLELDSFNEWEELMLSGSHKEILWEAVTHLGLSLKNDRGFDDEIVSFTQKGGWRKIDKLFPPAHRKALKESQAGDVSKCHTGLACLSRVPVYLKNREPETAAVLSKYLAKWIRDINTWSPANCNPKL</sequence>
<name>A0A4Q2D4Z3_9AGAR</name>
<dbReference type="EMBL" id="SDEE01000698">
    <property type="protein sequence ID" value="RXW14463.1"/>
    <property type="molecule type" value="Genomic_DNA"/>
</dbReference>
<dbReference type="AlphaFoldDB" id="A0A4Q2D4Z3"/>
<dbReference type="Proteomes" id="UP000290288">
    <property type="component" value="Unassembled WGS sequence"/>
</dbReference>
<comment type="caution">
    <text evidence="3">The sequence shown here is derived from an EMBL/GenBank/DDBJ whole genome shotgun (WGS) entry which is preliminary data.</text>
</comment>
<reference evidence="3 4" key="1">
    <citation type="submission" date="2019-01" db="EMBL/GenBank/DDBJ databases">
        <title>Draft genome sequence of Psathyrella aberdarensis IHI B618.</title>
        <authorList>
            <person name="Buettner E."/>
            <person name="Kellner H."/>
        </authorList>
    </citation>
    <scope>NUCLEOTIDE SEQUENCE [LARGE SCALE GENOMIC DNA]</scope>
    <source>
        <strain evidence="3 4">IHI B618</strain>
    </source>
</reference>
<gene>
    <name evidence="3" type="ORF">EST38_g11393</name>
</gene>
<evidence type="ECO:0000256" key="1">
    <source>
        <dbReference type="ARBA" id="ARBA00022737"/>
    </source>
</evidence>
<proteinExistence type="predicted"/>
<dbReference type="STRING" id="2316362.A0A4Q2D4Z3"/>
<dbReference type="Pfam" id="PF24883">
    <property type="entry name" value="NPHP3_N"/>
    <property type="match status" value="1"/>
</dbReference>
<protein>
    <recommendedName>
        <fullName evidence="2">Nephrocystin 3-like N-terminal domain-containing protein</fullName>
    </recommendedName>
</protein>
<feature type="domain" description="Nephrocystin 3-like N-terminal" evidence="2">
    <location>
        <begin position="120"/>
        <end position="275"/>
    </location>
</feature>
<evidence type="ECO:0000313" key="4">
    <source>
        <dbReference type="Proteomes" id="UP000290288"/>
    </source>
</evidence>
<dbReference type="SUPFAM" id="SSF52540">
    <property type="entry name" value="P-loop containing nucleoside triphosphate hydrolases"/>
    <property type="match status" value="1"/>
</dbReference>
<evidence type="ECO:0000259" key="2">
    <source>
        <dbReference type="Pfam" id="PF24883"/>
    </source>
</evidence>
<dbReference type="PANTHER" id="PTHR10039">
    <property type="entry name" value="AMELOGENIN"/>
    <property type="match status" value="1"/>
</dbReference>
<evidence type="ECO:0000313" key="3">
    <source>
        <dbReference type="EMBL" id="RXW14463.1"/>
    </source>
</evidence>
<dbReference type="InterPro" id="IPR027417">
    <property type="entry name" value="P-loop_NTPase"/>
</dbReference>
<dbReference type="InterPro" id="IPR056884">
    <property type="entry name" value="NPHP3-like_N"/>
</dbReference>
<dbReference type="PANTHER" id="PTHR10039:SF14">
    <property type="entry name" value="NACHT DOMAIN-CONTAINING PROTEIN"/>
    <property type="match status" value="1"/>
</dbReference>
<organism evidence="3 4">
    <name type="scientific">Candolleomyces aberdarensis</name>
    <dbReference type="NCBI Taxonomy" id="2316362"/>
    <lineage>
        <taxon>Eukaryota</taxon>
        <taxon>Fungi</taxon>
        <taxon>Dikarya</taxon>
        <taxon>Basidiomycota</taxon>
        <taxon>Agaricomycotina</taxon>
        <taxon>Agaricomycetes</taxon>
        <taxon>Agaricomycetidae</taxon>
        <taxon>Agaricales</taxon>
        <taxon>Agaricineae</taxon>
        <taxon>Psathyrellaceae</taxon>
        <taxon>Candolleomyces</taxon>
    </lineage>
</organism>
<dbReference type="OrthoDB" id="5971939at2759"/>
<keyword evidence="4" id="KW-1185">Reference proteome</keyword>
<accession>A0A4Q2D4Z3</accession>